<proteinExistence type="predicted"/>
<name>A0A8H8CI95_PSICU</name>
<organism evidence="2">
    <name type="scientific">Psilocybe cubensis</name>
    <name type="common">Psychedelic mushroom</name>
    <name type="synonym">Stropharia cubensis</name>
    <dbReference type="NCBI Taxonomy" id="181762"/>
    <lineage>
        <taxon>Eukaryota</taxon>
        <taxon>Fungi</taxon>
        <taxon>Dikarya</taxon>
        <taxon>Basidiomycota</taxon>
        <taxon>Agaricomycotina</taxon>
        <taxon>Agaricomycetes</taxon>
        <taxon>Agaricomycetidae</taxon>
        <taxon>Agaricales</taxon>
        <taxon>Agaricineae</taxon>
        <taxon>Strophariaceae</taxon>
        <taxon>Psilocybe</taxon>
    </lineage>
</organism>
<dbReference type="InterPro" id="IPR001466">
    <property type="entry name" value="Beta-lactam-related"/>
</dbReference>
<dbReference type="AlphaFoldDB" id="A0A8H8CI95"/>
<gene>
    <name evidence="2" type="ORF">JR316_009569</name>
</gene>
<accession>A0A8H8CI95</accession>
<dbReference type="Pfam" id="PF00144">
    <property type="entry name" value="Beta-lactamase"/>
    <property type="match status" value="1"/>
</dbReference>
<evidence type="ECO:0000313" key="2">
    <source>
        <dbReference type="EMBL" id="KAG5165980.1"/>
    </source>
</evidence>
<dbReference type="Gene3D" id="3.40.710.10">
    <property type="entry name" value="DD-peptidase/beta-lactamase superfamily"/>
    <property type="match status" value="1"/>
</dbReference>
<feature type="domain" description="Beta-lactamase-related" evidence="1">
    <location>
        <begin position="12"/>
        <end position="399"/>
    </location>
</feature>
<dbReference type="InterPro" id="IPR050789">
    <property type="entry name" value="Diverse_Enzym_Activities"/>
</dbReference>
<evidence type="ECO:0000259" key="1">
    <source>
        <dbReference type="Pfam" id="PF00144"/>
    </source>
</evidence>
<dbReference type="SUPFAM" id="SSF56601">
    <property type="entry name" value="beta-lactamase/transpeptidase-like"/>
    <property type="match status" value="1"/>
</dbReference>
<comment type="caution">
    <text evidence="2">The sequence shown here is derived from an EMBL/GenBank/DDBJ whole genome shotgun (WGS) entry which is preliminary data.</text>
</comment>
<protein>
    <recommendedName>
        <fullName evidence="1">Beta-lactamase-related domain-containing protein</fullName>
    </recommendedName>
</protein>
<dbReference type="PANTHER" id="PTHR43283">
    <property type="entry name" value="BETA-LACTAMASE-RELATED"/>
    <property type="match status" value="1"/>
</dbReference>
<dbReference type="PANTHER" id="PTHR43283:SF3">
    <property type="entry name" value="BETA-LACTAMASE FAMILY PROTEIN (AFU_ORTHOLOGUE AFUA_5G07500)"/>
    <property type="match status" value="1"/>
</dbReference>
<dbReference type="OrthoDB" id="428260at2759"/>
<sequence length="410" mass="44915">MVSLTTSGKKQLDDLVAKIIEEKKIPGFVFGVTSSDEEIYFKTGGYRVLDDPASGPVVPDSIFWLCSQTKLIAHIAVLQLIDLGKLSLDDLVSDYIPELANPVVLDDINVENSGFKPAKTPIRIKHVLNFSSGLFYIPRVGNPTHLSGPYSSKPHNQDNPIGHFLSLIKGDLPGIPLAFEPGESWIYGWGSDIAGFVVEKVTGKSLEQYLQDNVFKPLDINASFYLTPDLKDKLVELCYRRDGNLEPGSKQTEEVVIERDPAKLKLHLGGVGLYSSLQGYLNLLRHLLQIKAGSAQNPILSKKSVDSLFEGALTEAGAKNITWLSSAVDPTVPATPIQWSTGLAVCEADWPGKRKKGSAYWGGWANLSYFIDPTTGVAVVFATQLVPPFDPHVQKYYAELEKTLYLALGN</sequence>
<reference evidence="2" key="1">
    <citation type="submission" date="2021-02" db="EMBL/GenBank/DDBJ databases">
        <title>Psilocybe cubensis genome.</title>
        <authorList>
            <person name="Mckernan K.J."/>
            <person name="Crawford S."/>
            <person name="Trippe A."/>
            <person name="Kane L.T."/>
            <person name="Mclaughlin S."/>
        </authorList>
    </citation>
    <scope>NUCLEOTIDE SEQUENCE [LARGE SCALE GENOMIC DNA]</scope>
    <source>
        <strain evidence="2">MGC-MH-2018</strain>
    </source>
</reference>
<dbReference type="EMBL" id="JAFIQS010000009">
    <property type="protein sequence ID" value="KAG5165980.1"/>
    <property type="molecule type" value="Genomic_DNA"/>
</dbReference>
<dbReference type="InterPro" id="IPR012338">
    <property type="entry name" value="Beta-lactam/transpept-like"/>
</dbReference>